<dbReference type="HOGENOM" id="CLU_3403405_0_0_9"/>
<dbReference type="EMBL" id="AJDQ01000006">
    <property type="protein sequence ID" value="EOI57283.1"/>
    <property type="molecule type" value="Genomic_DNA"/>
</dbReference>
<gene>
    <name evidence="2" type="ORF">I592_02470</name>
    <name evidence="1" type="ORF">UKC_01497</name>
</gene>
<sequence length="30" mass="3419">MQSDSLLKNARHSIFEKMIEGVVDHEGTVF</sequence>
<proteinExistence type="predicted"/>
<name>R2XRX4_9ENTE</name>
<protein>
    <submittedName>
        <fullName evidence="1">Uncharacterized protein</fullName>
    </submittedName>
</protein>
<reference evidence="1 3" key="1">
    <citation type="submission" date="2013-02" db="EMBL/GenBank/DDBJ databases">
        <title>The Genome Sequence of Enterococcus gilvus ATCC BAA-350.</title>
        <authorList>
            <consortium name="The Broad Institute Genome Sequencing Platform"/>
            <consortium name="The Broad Institute Genome Sequencing Center for Infectious Disease"/>
            <person name="Earl A.M."/>
            <person name="Gilmore M.S."/>
            <person name="Lebreton F."/>
            <person name="Walker B."/>
            <person name="Young S.K."/>
            <person name="Zeng Q."/>
            <person name="Gargeya S."/>
            <person name="Fitzgerald M."/>
            <person name="Haas B."/>
            <person name="Abouelleil A."/>
            <person name="Alvarado L."/>
            <person name="Arachchi H.M."/>
            <person name="Berlin A.M."/>
            <person name="Chapman S.B."/>
            <person name="Dewar J."/>
            <person name="Goldberg J."/>
            <person name="Griggs A."/>
            <person name="Gujja S."/>
            <person name="Hansen M."/>
            <person name="Howarth C."/>
            <person name="Imamovic A."/>
            <person name="Larimer J."/>
            <person name="McCowan C."/>
            <person name="Murphy C."/>
            <person name="Neiman D."/>
            <person name="Pearson M."/>
            <person name="Priest M."/>
            <person name="Roberts A."/>
            <person name="Saif S."/>
            <person name="Shea T."/>
            <person name="Sisk P."/>
            <person name="Sykes S."/>
            <person name="Wortman J."/>
            <person name="Nusbaum C."/>
            <person name="Birren B."/>
        </authorList>
    </citation>
    <scope>NUCLEOTIDE SEQUENCE [LARGE SCALE GENOMIC DNA]</scope>
    <source>
        <strain evidence="1 3">ATCC BAA-350</strain>
    </source>
</reference>
<evidence type="ECO:0000313" key="4">
    <source>
        <dbReference type="Proteomes" id="UP000014160"/>
    </source>
</evidence>
<dbReference type="Proteomes" id="UP000014160">
    <property type="component" value="Unassembled WGS sequence"/>
</dbReference>
<evidence type="ECO:0000313" key="2">
    <source>
        <dbReference type="EMBL" id="EOW83143.1"/>
    </source>
</evidence>
<comment type="caution">
    <text evidence="1">The sequence shown here is derived from an EMBL/GenBank/DDBJ whole genome shotgun (WGS) entry which is preliminary data.</text>
</comment>
<dbReference type="Proteomes" id="UP000013750">
    <property type="component" value="Unassembled WGS sequence"/>
</dbReference>
<evidence type="ECO:0000313" key="1">
    <source>
        <dbReference type="EMBL" id="EOI57283.1"/>
    </source>
</evidence>
<evidence type="ECO:0000313" key="3">
    <source>
        <dbReference type="Proteomes" id="UP000013750"/>
    </source>
</evidence>
<dbReference type="AlphaFoldDB" id="R2XRX4"/>
<organism evidence="1 3">
    <name type="scientific">Enterococcus gilvus ATCC BAA-350</name>
    <dbReference type="NCBI Taxonomy" id="1158614"/>
    <lineage>
        <taxon>Bacteria</taxon>
        <taxon>Bacillati</taxon>
        <taxon>Bacillota</taxon>
        <taxon>Bacilli</taxon>
        <taxon>Lactobacillales</taxon>
        <taxon>Enterococcaceae</taxon>
        <taxon>Enterococcus</taxon>
    </lineage>
</organism>
<accession>R2XRX4</accession>
<dbReference type="EMBL" id="ASWH01000001">
    <property type="protein sequence ID" value="EOW83143.1"/>
    <property type="molecule type" value="Genomic_DNA"/>
</dbReference>
<keyword evidence="4" id="KW-1185">Reference proteome</keyword>
<reference evidence="2 4" key="2">
    <citation type="submission" date="2013-03" db="EMBL/GenBank/DDBJ databases">
        <title>The Genome Sequence of Enterococcus gilvus ATCC BAA-350 (PacBio/Illumina hybrid assembly).</title>
        <authorList>
            <consortium name="The Broad Institute Genomics Platform"/>
            <consortium name="The Broad Institute Genome Sequencing Center for Infectious Disease"/>
            <person name="Earl A."/>
            <person name="Russ C."/>
            <person name="Gilmore M."/>
            <person name="Surin D."/>
            <person name="Walker B."/>
            <person name="Young S."/>
            <person name="Zeng Q."/>
            <person name="Gargeya S."/>
            <person name="Fitzgerald M."/>
            <person name="Haas B."/>
            <person name="Abouelleil A."/>
            <person name="Allen A.W."/>
            <person name="Alvarado L."/>
            <person name="Arachchi H.M."/>
            <person name="Berlin A.M."/>
            <person name="Chapman S.B."/>
            <person name="Gainer-Dewar J."/>
            <person name="Goldberg J."/>
            <person name="Griggs A."/>
            <person name="Gujja S."/>
            <person name="Hansen M."/>
            <person name="Howarth C."/>
            <person name="Imamovic A."/>
            <person name="Ireland A."/>
            <person name="Larimer J."/>
            <person name="McCowan C."/>
            <person name="Murphy C."/>
            <person name="Pearson M."/>
            <person name="Poon T.W."/>
            <person name="Priest M."/>
            <person name="Roberts A."/>
            <person name="Saif S."/>
            <person name="Shea T."/>
            <person name="Sisk P."/>
            <person name="Sykes S."/>
            <person name="Wortman J."/>
            <person name="Nusbaum C."/>
            <person name="Birren B."/>
        </authorList>
    </citation>
    <scope>NUCLEOTIDE SEQUENCE [LARGE SCALE GENOMIC DNA]</scope>
    <source>
        <strain evidence="2 4">ATCC BAA-350</strain>
    </source>
</reference>